<proteinExistence type="predicted"/>
<accession>A0A820KYI0</accession>
<dbReference type="EMBL" id="CAJOBF010015418">
    <property type="protein sequence ID" value="CAF4347479.1"/>
    <property type="molecule type" value="Genomic_DNA"/>
</dbReference>
<dbReference type="PANTHER" id="PTHR46601:SF2">
    <property type="entry name" value="UBIQUITIN-LIKE PROTEASE FAMILY PROFILE DOMAIN-CONTAINING PROTEIN"/>
    <property type="match status" value="1"/>
</dbReference>
<evidence type="ECO:0000313" key="2">
    <source>
        <dbReference type="Proteomes" id="UP000663842"/>
    </source>
</evidence>
<dbReference type="AlphaFoldDB" id="A0A820KYI0"/>
<dbReference type="PANTHER" id="PTHR46601">
    <property type="entry name" value="ULP_PROTEASE DOMAIN-CONTAINING PROTEIN"/>
    <property type="match status" value="1"/>
</dbReference>
<organism evidence="1 2">
    <name type="scientific">Rotaria magnacalcarata</name>
    <dbReference type="NCBI Taxonomy" id="392030"/>
    <lineage>
        <taxon>Eukaryota</taxon>
        <taxon>Metazoa</taxon>
        <taxon>Spiralia</taxon>
        <taxon>Gnathifera</taxon>
        <taxon>Rotifera</taxon>
        <taxon>Eurotatoria</taxon>
        <taxon>Bdelloidea</taxon>
        <taxon>Philodinida</taxon>
        <taxon>Philodinidae</taxon>
        <taxon>Rotaria</taxon>
    </lineage>
</organism>
<gene>
    <name evidence="1" type="ORF">UXM345_LOCUS35833</name>
</gene>
<comment type="caution">
    <text evidence="1">The sequence shown here is derived from an EMBL/GenBank/DDBJ whole genome shotgun (WGS) entry which is preliminary data.</text>
</comment>
<reference evidence="1" key="1">
    <citation type="submission" date="2021-02" db="EMBL/GenBank/DDBJ databases">
        <authorList>
            <person name="Nowell W R."/>
        </authorList>
    </citation>
    <scope>NUCLEOTIDE SEQUENCE</scope>
</reference>
<name>A0A820KYI0_9BILA</name>
<protein>
    <submittedName>
        <fullName evidence="1">Uncharacterized protein</fullName>
    </submittedName>
</protein>
<feature type="non-terminal residue" evidence="1">
    <location>
        <position position="1"/>
    </location>
</feature>
<evidence type="ECO:0000313" key="1">
    <source>
        <dbReference type="EMBL" id="CAF4347479.1"/>
    </source>
</evidence>
<dbReference type="Proteomes" id="UP000663842">
    <property type="component" value="Unassembled WGS sequence"/>
</dbReference>
<sequence>SFIYHAFINRQQRKCIETIREQSSADDYVVVQIDLAENHKFVRQREPQSAHWNTDQAALFTVHLKIGKQHRCMVLISDYMNHDSKLVWLAQEHIANFVKKQYPEVKKINYVRYVGIIILPGTTGHGKGPCDGIGATVKATATRATLQGHPDTNFQSALDFWSFTFDKNDRSQLNEPCPIECYFVPKEQVEKVNREVLERRCSQITSNNKLQGIRKYHQFDPQPNETIFCRTVSLSNDYFSHSY</sequence>